<proteinExistence type="predicted"/>
<protein>
    <submittedName>
        <fullName evidence="2">Uncharacterized protein</fullName>
    </submittedName>
</protein>
<feature type="compositionally biased region" description="Polar residues" evidence="1">
    <location>
        <begin position="236"/>
        <end position="256"/>
    </location>
</feature>
<feature type="compositionally biased region" description="Low complexity" evidence="1">
    <location>
        <begin position="1"/>
        <end position="13"/>
    </location>
</feature>
<feature type="compositionally biased region" description="Basic and acidic residues" evidence="1">
    <location>
        <begin position="471"/>
        <end position="480"/>
    </location>
</feature>
<feature type="region of interest" description="Disordered" evidence="1">
    <location>
        <begin position="1"/>
        <end position="222"/>
    </location>
</feature>
<evidence type="ECO:0000256" key="1">
    <source>
        <dbReference type="SAM" id="MobiDB-lite"/>
    </source>
</evidence>
<feature type="compositionally biased region" description="Low complexity" evidence="1">
    <location>
        <begin position="105"/>
        <end position="122"/>
    </location>
</feature>
<feature type="region of interest" description="Disordered" evidence="1">
    <location>
        <begin position="236"/>
        <end position="266"/>
    </location>
</feature>
<organism evidence="2 3">
    <name type="scientific">Lentinus brumalis</name>
    <dbReference type="NCBI Taxonomy" id="2498619"/>
    <lineage>
        <taxon>Eukaryota</taxon>
        <taxon>Fungi</taxon>
        <taxon>Dikarya</taxon>
        <taxon>Basidiomycota</taxon>
        <taxon>Agaricomycotina</taxon>
        <taxon>Agaricomycetes</taxon>
        <taxon>Polyporales</taxon>
        <taxon>Polyporaceae</taxon>
        <taxon>Lentinus</taxon>
    </lineage>
</organism>
<reference evidence="2 3" key="1">
    <citation type="journal article" date="2018" name="Biotechnol. Biofuels">
        <title>Integrative visual omics of the white-rot fungus Polyporus brumalis exposes the biotechnological potential of its oxidative enzymes for delignifying raw plant biomass.</title>
        <authorList>
            <person name="Miyauchi S."/>
            <person name="Rancon A."/>
            <person name="Drula E."/>
            <person name="Hage H."/>
            <person name="Chaduli D."/>
            <person name="Favel A."/>
            <person name="Grisel S."/>
            <person name="Henrissat B."/>
            <person name="Herpoel-Gimbert I."/>
            <person name="Ruiz-Duenas F.J."/>
            <person name="Chevret D."/>
            <person name="Hainaut M."/>
            <person name="Lin J."/>
            <person name="Wang M."/>
            <person name="Pangilinan J."/>
            <person name="Lipzen A."/>
            <person name="Lesage-Meessen L."/>
            <person name="Navarro D."/>
            <person name="Riley R."/>
            <person name="Grigoriev I.V."/>
            <person name="Zhou S."/>
            <person name="Raouche S."/>
            <person name="Rosso M.N."/>
        </authorList>
    </citation>
    <scope>NUCLEOTIDE SEQUENCE [LARGE SCALE GENOMIC DNA]</scope>
    <source>
        <strain evidence="2 3">BRFM 1820</strain>
    </source>
</reference>
<sequence>MSSSSEQSQDGQSRWTYTTPLSSEQVGGHQPPSIPTPGSPTATDPDPNLMMSPGELSAHRNKPDSQSSAGSNLPAWTALATTSDEEDGLRADSEATTPEPDDKPSSSTSARQPPRSQPRLPQKAARGAFNPTQPFAVVNSSNDHAASAHSNASTTMPLLWLPPPVSSSMARPAHSPSKRKPTQSPLDASGKPHAKRRKHAPSANTIRIPPMKLPSNNTPATGPPRIRFIFSAQSAPDNATATQDNGEGANATSNPAGTPPRHARSKKQRLITDAANLAEGTLLDDALDTHVSTIRVLPQYAQSRKGDGNDVVRLHVALRSFQSGSVDKGKRRAHSPWSIPRWSKAGEFKERLDGFYGPGDVNRGLGKRPANVSVASCSRKITAYAIWNEIRVNTDLLGDLLQTKRPSADEDVFVTAPDATVPLDQSDEAAVSGTALTEDEDDTDALLQGMRRGRLENPSPGKGTRTSQRPATRDSSPEIV</sequence>
<name>A0A371DKA1_9APHY</name>
<feature type="region of interest" description="Disordered" evidence="1">
    <location>
        <begin position="431"/>
        <end position="480"/>
    </location>
</feature>
<dbReference type="OrthoDB" id="2804680at2759"/>
<evidence type="ECO:0000313" key="2">
    <source>
        <dbReference type="EMBL" id="RDX52948.1"/>
    </source>
</evidence>
<evidence type="ECO:0000313" key="3">
    <source>
        <dbReference type="Proteomes" id="UP000256964"/>
    </source>
</evidence>
<keyword evidence="3" id="KW-1185">Reference proteome</keyword>
<feature type="compositionally biased region" description="Low complexity" evidence="1">
    <location>
        <begin position="136"/>
        <end position="159"/>
    </location>
</feature>
<dbReference type="AlphaFoldDB" id="A0A371DKA1"/>
<dbReference type="EMBL" id="KZ857388">
    <property type="protein sequence ID" value="RDX52948.1"/>
    <property type="molecule type" value="Genomic_DNA"/>
</dbReference>
<dbReference type="Proteomes" id="UP000256964">
    <property type="component" value="Unassembled WGS sequence"/>
</dbReference>
<feature type="compositionally biased region" description="Polar residues" evidence="1">
    <location>
        <begin position="14"/>
        <end position="25"/>
    </location>
</feature>
<gene>
    <name evidence="2" type="ORF">OH76DRAFT_1480002</name>
</gene>
<accession>A0A371DKA1</accession>